<keyword evidence="1" id="KW-1133">Transmembrane helix</keyword>
<evidence type="ECO:0000313" key="5">
    <source>
        <dbReference type="Proteomes" id="UP000594903"/>
    </source>
</evidence>
<accession>A0A379B1T1</accession>
<dbReference type="InterPro" id="IPR007039">
    <property type="entry name" value="TrbC/VirB2"/>
</dbReference>
<dbReference type="RefSeq" id="WP_018574836.1">
    <property type="nucleotide sequence ID" value="NZ_CP065724.1"/>
</dbReference>
<name>A0A379B1T1_9BURK</name>
<proteinExistence type="predicted"/>
<evidence type="ECO:0000313" key="2">
    <source>
        <dbReference type="EMBL" id="QPT38938.1"/>
    </source>
</evidence>
<evidence type="ECO:0000313" key="3">
    <source>
        <dbReference type="EMBL" id="SUB29764.1"/>
    </source>
</evidence>
<feature type="transmembrane region" description="Helical" evidence="1">
    <location>
        <begin position="82"/>
        <end position="100"/>
    </location>
</feature>
<dbReference type="EMBL" id="UGSB01000002">
    <property type="protein sequence ID" value="SUB29764.1"/>
    <property type="molecule type" value="Genomic_DNA"/>
</dbReference>
<dbReference type="AlphaFoldDB" id="A0A379B1T1"/>
<evidence type="ECO:0000313" key="4">
    <source>
        <dbReference type="Proteomes" id="UP000254603"/>
    </source>
</evidence>
<dbReference type="OrthoDB" id="8641742at2"/>
<keyword evidence="5" id="KW-1185">Reference proteome</keyword>
<organism evidence="3 4">
    <name type="scientific">Oligella ureolytica</name>
    <dbReference type="NCBI Taxonomy" id="90244"/>
    <lineage>
        <taxon>Bacteria</taxon>
        <taxon>Pseudomonadati</taxon>
        <taxon>Pseudomonadota</taxon>
        <taxon>Betaproteobacteria</taxon>
        <taxon>Burkholderiales</taxon>
        <taxon>Alcaligenaceae</taxon>
        <taxon>Oligella</taxon>
    </lineage>
</organism>
<keyword evidence="2" id="KW-0614">Plasmid</keyword>
<gene>
    <name evidence="2" type="primary">trwL</name>
    <name evidence="2" type="ORF">I6G29_00195</name>
    <name evidence="3" type="ORF">NCTC11997_02717</name>
</gene>
<keyword evidence="1" id="KW-0812">Transmembrane</keyword>
<dbReference type="NCBIfam" id="NF033899">
    <property type="entry name" value="T4SS_pilin_TrwL"/>
    <property type="match status" value="1"/>
</dbReference>
<dbReference type="EMBL" id="CP065724">
    <property type="protein sequence ID" value="QPT38938.1"/>
    <property type="molecule type" value="Genomic_DNA"/>
</dbReference>
<dbReference type="Proteomes" id="UP000594903">
    <property type="component" value="Plasmid unnamed"/>
</dbReference>
<feature type="transmembrane region" description="Helical" evidence="1">
    <location>
        <begin position="52"/>
        <end position="70"/>
    </location>
</feature>
<geneLocation type="plasmid" evidence="2 5">
    <name>unnamed</name>
</geneLocation>
<dbReference type="Proteomes" id="UP000254603">
    <property type="component" value="Unassembled WGS sequence"/>
</dbReference>
<reference evidence="3 4" key="1">
    <citation type="submission" date="2018-06" db="EMBL/GenBank/DDBJ databases">
        <authorList>
            <consortium name="Pathogen Informatics"/>
            <person name="Doyle S."/>
        </authorList>
    </citation>
    <scope>NUCLEOTIDE SEQUENCE [LARGE SCALE GENOMIC DNA]</scope>
    <source>
        <strain evidence="3 4">NCTC11997</strain>
    </source>
</reference>
<reference evidence="2 5" key="2">
    <citation type="submission" date="2020-12" db="EMBL/GenBank/DDBJ databases">
        <title>FDA dAtabase for Regulatory Grade micrObial Sequences (FDA-ARGOS): Supporting development and validation of Infectious Disease Dx tests.</title>
        <authorList>
            <person name="Sproer C."/>
            <person name="Gronow S."/>
            <person name="Severitt S."/>
            <person name="Schroder I."/>
            <person name="Tallon L."/>
            <person name="Sadzewicz L."/>
            <person name="Zhao X."/>
            <person name="Boylan J."/>
            <person name="Ott S."/>
            <person name="Bowen H."/>
            <person name="Vavikolanu K."/>
            <person name="Mehta A."/>
            <person name="Aluvathingal J."/>
            <person name="Nadendla S."/>
            <person name="Lowell S."/>
            <person name="Myers T."/>
            <person name="Yan Y."/>
            <person name="Sichtig H."/>
        </authorList>
    </citation>
    <scope>NUCLEOTIDE SEQUENCE [LARGE SCALE GENOMIC DNA]</scope>
    <source>
        <strain evidence="2 5">FDAARGOS_872</strain>
        <plasmid evidence="2 5">unnamed</plasmid>
    </source>
</reference>
<protein>
    <submittedName>
        <fullName evidence="3">TrbC/VIRB2 family</fullName>
    </submittedName>
    <submittedName>
        <fullName evidence="2">VirB2 family type IV secretion system major pilin TrwL</fullName>
    </submittedName>
</protein>
<keyword evidence="1" id="KW-0472">Membrane</keyword>
<dbReference type="Pfam" id="PF04956">
    <property type="entry name" value="TrbC"/>
    <property type="match status" value="1"/>
</dbReference>
<sequence length="101" mass="10818">MKIFKTLREKASRKLAAVFTTVGTGLLAQPASAQGLEKARGILETLQQELTTIVPIAAAVILLVLGIAYAGRFIEKDTFVRWCIGVIIAGSAVQITAMIFN</sequence>
<dbReference type="STRING" id="1122619.GCA_000373745_01664"/>
<evidence type="ECO:0000256" key="1">
    <source>
        <dbReference type="SAM" id="Phobius"/>
    </source>
</evidence>